<comment type="caution">
    <text evidence="2">The sequence shown here is derived from an EMBL/GenBank/DDBJ whole genome shotgun (WGS) entry which is preliminary data.</text>
</comment>
<dbReference type="AlphaFoldDB" id="A0A0E2B915"/>
<keyword evidence="1" id="KW-0472">Membrane</keyword>
<dbReference type="RefSeq" id="WP_000517498.1">
    <property type="nucleotide sequence ID" value="NZ_AHMY02000069.1"/>
</dbReference>
<gene>
    <name evidence="2" type="ORF">LEP1GSC081_0220</name>
</gene>
<evidence type="ECO:0000256" key="1">
    <source>
        <dbReference type="SAM" id="Phobius"/>
    </source>
</evidence>
<keyword evidence="1" id="KW-1133">Transmembrane helix</keyword>
<feature type="transmembrane region" description="Helical" evidence="1">
    <location>
        <begin position="142"/>
        <end position="164"/>
    </location>
</feature>
<dbReference type="GeneID" id="34316165"/>
<dbReference type="Proteomes" id="UP000006253">
    <property type="component" value="Unassembled WGS sequence"/>
</dbReference>
<accession>A0A0E2B915</accession>
<name>A0A0E2B915_9LEPT</name>
<dbReference type="EMBL" id="AHMY02000069">
    <property type="protein sequence ID" value="EKO13620.1"/>
    <property type="molecule type" value="Genomic_DNA"/>
</dbReference>
<organism evidence="2 3">
    <name type="scientific">Leptospira kirschneri str. H1</name>
    <dbReference type="NCBI Taxonomy" id="1049966"/>
    <lineage>
        <taxon>Bacteria</taxon>
        <taxon>Pseudomonadati</taxon>
        <taxon>Spirochaetota</taxon>
        <taxon>Spirochaetia</taxon>
        <taxon>Leptospirales</taxon>
        <taxon>Leptospiraceae</taxon>
        <taxon>Leptospira</taxon>
    </lineage>
</organism>
<evidence type="ECO:0000313" key="2">
    <source>
        <dbReference type="EMBL" id="EKO13620.1"/>
    </source>
</evidence>
<proteinExistence type="predicted"/>
<feature type="transmembrane region" description="Helical" evidence="1">
    <location>
        <begin position="103"/>
        <end position="130"/>
    </location>
</feature>
<evidence type="ECO:0000313" key="3">
    <source>
        <dbReference type="Proteomes" id="UP000006253"/>
    </source>
</evidence>
<keyword evidence="1" id="KW-0812">Transmembrane</keyword>
<evidence type="ECO:0008006" key="4">
    <source>
        <dbReference type="Google" id="ProtNLM"/>
    </source>
</evidence>
<reference evidence="2 3" key="1">
    <citation type="submission" date="2012-10" db="EMBL/GenBank/DDBJ databases">
        <authorList>
            <person name="Harkins D.M."/>
            <person name="Durkin A.S."/>
            <person name="Brinkac L.M."/>
            <person name="Selengut J.D."/>
            <person name="Sanka R."/>
            <person name="DePew J."/>
            <person name="Purushe J."/>
            <person name="Peacock S.J."/>
            <person name="Thaipadungpanit J."/>
            <person name="Wuthiekanun V.W."/>
            <person name="Day N.P."/>
            <person name="Vinetz J.M."/>
            <person name="Sutton G.G."/>
            <person name="Nelson W.C."/>
            <person name="Fouts D.E."/>
        </authorList>
    </citation>
    <scope>NUCLEOTIDE SEQUENCE [LARGE SCALE GENOMIC DNA]</scope>
    <source>
        <strain evidence="2 3">H1</strain>
    </source>
</reference>
<feature type="transmembrane region" description="Helical" evidence="1">
    <location>
        <begin position="21"/>
        <end position="42"/>
    </location>
</feature>
<protein>
    <recommendedName>
        <fullName evidence="4">Efflux ABC transporter, permease protein</fullName>
    </recommendedName>
</protein>
<sequence length="174" mass="19563">MGKLTYFRFAYSIVKRDITISILHIGFSSLFCFFLIFGIFLLRMDRTPSNSSSIELFRNYPQLVLLLSSSGLVFMAITRTLLRTSDAGIMMAVGGNRIGTVRLLVSELWILHGTGFFLGILTTIFFPPWVAEGSSLFDYGKAFFICIFLISGIGSILSLILTFLDPYRSIRRGK</sequence>
<feature type="transmembrane region" description="Helical" evidence="1">
    <location>
        <begin position="62"/>
        <end position="82"/>
    </location>
</feature>